<dbReference type="AlphaFoldDB" id="A0A2I1HJP5"/>
<proteinExistence type="predicted"/>
<comment type="caution">
    <text evidence="1">The sequence shown here is derived from an EMBL/GenBank/DDBJ whole genome shotgun (WGS) entry which is preliminary data.</text>
</comment>
<name>A0A2I1HJP5_9GLOM</name>
<dbReference type="Proteomes" id="UP000234323">
    <property type="component" value="Unassembled WGS sequence"/>
</dbReference>
<feature type="non-terminal residue" evidence="1">
    <location>
        <position position="1"/>
    </location>
</feature>
<protein>
    <submittedName>
        <fullName evidence="1">Uncharacterized protein</fullName>
    </submittedName>
</protein>
<accession>A0A2I1HJP5</accession>
<sequence>YSCIHVSELFLVDPGIPSYVPTTVNVSPQLPVAIPTLIPDIHMCSQLHIYLHAAIHNTVASSSDSNRLLELLDQFFNRLAQKASACPKAQLDMDALLLWLKALPSLGFSSLLNYSDTLRFTGLWFLRGFIPRDLSSLIIFSSGLPRCAASKIILRQFLKLHREIYHQLWRPKCKMKSLKDMALNITPTMLRNALILQISTLILLR</sequence>
<dbReference type="EMBL" id="LLXI01003363">
    <property type="protein sequence ID" value="PKY59105.1"/>
    <property type="molecule type" value="Genomic_DNA"/>
</dbReference>
<evidence type="ECO:0000313" key="2">
    <source>
        <dbReference type="Proteomes" id="UP000234323"/>
    </source>
</evidence>
<reference evidence="1 2" key="1">
    <citation type="submission" date="2015-10" db="EMBL/GenBank/DDBJ databases">
        <title>Genome analyses suggest a sexual origin of heterokaryosis in a supposedly ancient asexual fungus.</title>
        <authorList>
            <person name="Ropars J."/>
            <person name="Sedzielewska K."/>
            <person name="Noel J."/>
            <person name="Charron P."/>
            <person name="Farinelli L."/>
            <person name="Marton T."/>
            <person name="Kruger M."/>
            <person name="Pelin A."/>
            <person name="Brachmann A."/>
            <person name="Corradi N."/>
        </authorList>
    </citation>
    <scope>NUCLEOTIDE SEQUENCE [LARGE SCALE GENOMIC DNA]</scope>
    <source>
        <strain evidence="1 2">A4</strain>
    </source>
</reference>
<organism evidence="1 2">
    <name type="scientific">Rhizophagus irregularis</name>
    <dbReference type="NCBI Taxonomy" id="588596"/>
    <lineage>
        <taxon>Eukaryota</taxon>
        <taxon>Fungi</taxon>
        <taxon>Fungi incertae sedis</taxon>
        <taxon>Mucoromycota</taxon>
        <taxon>Glomeromycotina</taxon>
        <taxon>Glomeromycetes</taxon>
        <taxon>Glomerales</taxon>
        <taxon>Glomeraceae</taxon>
        <taxon>Rhizophagus</taxon>
    </lineage>
</organism>
<keyword evidence="2" id="KW-1185">Reference proteome</keyword>
<gene>
    <name evidence="1" type="ORF">RhiirA4_430182</name>
</gene>
<evidence type="ECO:0000313" key="1">
    <source>
        <dbReference type="EMBL" id="PKY59105.1"/>
    </source>
</evidence>